<feature type="transmembrane region" description="Helical" evidence="1">
    <location>
        <begin position="105"/>
        <end position="131"/>
    </location>
</feature>
<evidence type="ECO:0000313" key="2">
    <source>
        <dbReference type="EMBL" id="CAF0725325.1"/>
    </source>
</evidence>
<comment type="caution">
    <text evidence="2">The sequence shown here is derived from an EMBL/GenBank/DDBJ whole genome shotgun (WGS) entry which is preliminary data.</text>
</comment>
<sequence>MQSSSSSSILSLSLSETPSKPCLSPISPLQPIYPMDSMINIVDEIDNGGIFLFETERQLIYTDKYSCAIHSVCIFGCWICTIPSAIISIFALIAAKKNQMTRAKVLFNIAFIFSFFGLILFVVQVGYLAWLLRYLLHSYHSTCFSSGVAGMQQQTIIVLLLGLAVSTYGLDLSHAKRSAALEPRVANFIGDLYTQVIFPPLKDIVTKLAALVAEIVARVSQIGVLSADGRRVHPSDEQLRGFFSGLWNEALKPPLENTIQNIALLAAQVLAGIGSNGINLGIGKRDLTEEEMRGFFSGLWNEALKPPLENTLQNVALLAAQVLAGIGSNGINLGIGKRDLTEEEMRGFLDSLGQAVNDVYANVLQKPIENALSNGALMLAQVLAGLGTNGISLSGLLGKRDVDFSGREDELRGIFSSVTGAVVNGLAGVWNNIFQAPLETFVQNGALTAAGWLANLATEGVNLG</sequence>
<dbReference type="AlphaFoldDB" id="A0A813MRB0"/>
<protein>
    <submittedName>
        <fullName evidence="2">Uncharacterized protein</fullName>
    </submittedName>
</protein>
<keyword evidence="1" id="KW-0472">Membrane</keyword>
<dbReference type="EMBL" id="CAJNOJ010000002">
    <property type="protein sequence ID" value="CAF0725325.1"/>
    <property type="molecule type" value="Genomic_DNA"/>
</dbReference>
<accession>A0A813MRB0</accession>
<feature type="transmembrane region" description="Helical" evidence="1">
    <location>
        <begin position="68"/>
        <end position="93"/>
    </location>
</feature>
<reference evidence="2" key="1">
    <citation type="submission" date="2021-02" db="EMBL/GenBank/DDBJ databases">
        <authorList>
            <person name="Nowell W R."/>
        </authorList>
    </citation>
    <scope>NUCLEOTIDE SEQUENCE</scope>
</reference>
<feature type="transmembrane region" description="Helical" evidence="1">
    <location>
        <begin position="151"/>
        <end position="170"/>
    </location>
</feature>
<keyword evidence="1" id="KW-1133">Transmembrane helix</keyword>
<gene>
    <name evidence="2" type="ORF">EDS130_LOCUS640</name>
</gene>
<proteinExistence type="predicted"/>
<evidence type="ECO:0000313" key="3">
    <source>
        <dbReference type="Proteomes" id="UP000663852"/>
    </source>
</evidence>
<organism evidence="2 3">
    <name type="scientific">Adineta ricciae</name>
    <name type="common">Rotifer</name>
    <dbReference type="NCBI Taxonomy" id="249248"/>
    <lineage>
        <taxon>Eukaryota</taxon>
        <taxon>Metazoa</taxon>
        <taxon>Spiralia</taxon>
        <taxon>Gnathifera</taxon>
        <taxon>Rotifera</taxon>
        <taxon>Eurotatoria</taxon>
        <taxon>Bdelloidea</taxon>
        <taxon>Adinetida</taxon>
        <taxon>Adinetidae</taxon>
        <taxon>Adineta</taxon>
    </lineage>
</organism>
<dbReference type="OrthoDB" id="10020159at2759"/>
<dbReference type="Proteomes" id="UP000663852">
    <property type="component" value="Unassembled WGS sequence"/>
</dbReference>
<name>A0A813MRB0_ADIRI</name>
<keyword evidence="1" id="KW-0812">Transmembrane</keyword>
<evidence type="ECO:0000256" key="1">
    <source>
        <dbReference type="SAM" id="Phobius"/>
    </source>
</evidence>